<keyword evidence="1" id="KW-0812">Transmembrane</keyword>
<name>A0A137NQA8_CONC2</name>
<reference evidence="2 3" key="1">
    <citation type="journal article" date="2015" name="Genome Biol. Evol.">
        <title>Phylogenomic analyses indicate that early fungi evolved digesting cell walls of algal ancestors of land plants.</title>
        <authorList>
            <person name="Chang Y."/>
            <person name="Wang S."/>
            <person name="Sekimoto S."/>
            <person name="Aerts A.L."/>
            <person name="Choi C."/>
            <person name="Clum A."/>
            <person name="LaButti K.M."/>
            <person name="Lindquist E.A."/>
            <person name="Yee Ngan C."/>
            <person name="Ohm R.A."/>
            <person name="Salamov A.A."/>
            <person name="Grigoriev I.V."/>
            <person name="Spatafora J.W."/>
            <person name="Berbee M.L."/>
        </authorList>
    </citation>
    <scope>NUCLEOTIDE SEQUENCE [LARGE SCALE GENOMIC DNA]</scope>
    <source>
        <strain evidence="2 3">NRRL 28638</strain>
    </source>
</reference>
<gene>
    <name evidence="2" type="ORF">CONCODRAFT_13675</name>
</gene>
<feature type="transmembrane region" description="Helical" evidence="1">
    <location>
        <begin position="24"/>
        <end position="49"/>
    </location>
</feature>
<proteinExistence type="predicted"/>
<dbReference type="Gene3D" id="1.20.1070.10">
    <property type="entry name" value="Rhodopsin 7-helix transmembrane proteins"/>
    <property type="match status" value="1"/>
</dbReference>
<keyword evidence="3" id="KW-1185">Reference proteome</keyword>
<keyword evidence="1" id="KW-1133">Transmembrane helix</keyword>
<dbReference type="AlphaFoldDB" id="A0A137NQA8"/>
<accession>A0A137NQA8</accession>
<evidence type="ECO:0000313" key="2">
    <source>
        <dbReference type="EMBL" id="KXN64931.1"/>
    </source>
</evidence>
<dbReference type="EMBL" id="KQ965060">
    <property type="protein sequence ID" value="KXN64931.1"/>
    <property type="molecule type" value="Genomic_DNA"/>
</dbReference>
<evidence type="ECO:0000256" key="1">
    <source>
        <dbReference type="SAM" id="Phobius"/>
    </source>
</evidence>
<protein>
    <submittedName>
        <fullName evidence="2">Uncharacterized protein</fullName>
    </submittedName>
</protein>
<evidence type="ECO:0000313" key="3">
    <source>
        <dbReference type="Proteomes" id="UP000070444"/>
    </source>
</evidence>
<sequence>MDSLPSSSYIMCQPFLKPGEASGVVNVAISLCFLIPCWITTYCYFAIGWTANKKLGSMRAEAYSTNDEILIRVIKKEKRKLVIQLIFGISEVRL</sequence>
<keyword evidence="1" id="KW-0472">Membrane</keyword>
<dbReference type="Proteomes" id="UP000070444">
    <property type="component" value="Unassembled WGS sequence"/>
</dbReference>
<dbReference type="OrthoDB" id="5950040at2759"/>
<organism evidence="2 3">
    <name type="scientific">Conidiobolus coronatus (strain ATCC 28846 / CBS 209.66 / NRRL 28638)</name>
    <name type="common">Delacroixia coronata</name>
    <dbReference type="NCBI Taxonomy" id="796925"/>
    <lineage>
        <taxon>Eukaryota</taxon>
        <taxon>Fungi</taxon>
        <taxon>Fungi incertae sedis</taxon>
        <taxon>Zoopagomycota</taxon>
        <taxon>Entomophthoromycotina</taxon>
        <taxon>Entomophthoromycetes</taxon>
        <taxon>Entomophthorales</taxon>
        <taxon>Ancylistaceae</taxon>
        <taxon>Conidiobolus</taxon>
    </lineage>
</organism>